<reference evidence="1" key="2">
    <citation type="journal article" date="2015" name="Data Brief">
        <title>Shoot transcriptome of the giant reed, Arundo donax.</title>
        <authorList>
            <person name="Barrero R.A."/>
            <person name="Guerrero F.D."/>
            <person name="Moolhuijzen P."/>
            <person name="Goolsby J.A."/>
            <person name="Tidwell J."/>
            <person name="Bellgard S.E."/>
            <person name="Bellgard M.I."/>
        </authorList>
    </citation>
    <scope>NUCLEOTIDE SEQUENCE</scope>
    <source>
        <tissue evidence="1">Shoot tissue taken approximately 20 cm above the soil surface</tissue>
    </source>
</reference>
<accession>A0A0A9ASI5</accession>
<name>A0A0A9ASI5_ARUDO</name>
<evidence type="ECO:0000313" key="1">
    <source>
        <dbReference type="EMBL" id="JAD51885.1"/>
    </source>
</evidence>
<organism evidence="1">
    <name type="scientific">Arundo donax</name>
    <name type="common">Giant reed</name>
    <name type="synonym">Donax arundinaceus</name>
    <dbReference type="NCBI Taxonomy" id="35708"/>
    <lineage>
        <taxon>Eukaryota</taxon>
        <taxon>Viridiplantae</taxon>
        <taxon>Streptophyta</taxon>
        <taxon>Embryophyta</taxon>
        <taxon>Tracheophyta</taxon>
        <taxon>Spermatophyta</taxon>
        <taxon>Magnoliopsida</taxon>
        <taxon>Liliopsida</taxon>
        <taxon>Poales</taxon>
        <taxon>Poaceae</taxon>
        <taxon>PACMAD clade</taxon>
        <taxon>Arundinoideae</taxon>
        <taxon>Arundineae</taxon>
        <taxon>Arundo</taxon>
    </lineage>
</organism>
<proteinExistence type="predicted"/>
<dbReference type="EMBL" id="GBRH01246010">
    <property type="protein sequence ID" value="JAD51885.1"/>
    <property type="molecule type" value="Transcribed_RNA"/>
</dbReference>
<reference evidence="1" key="1">
    <citation type="submission" date="2014-09" db="EMBL/GenBank/DDBJ databases">
        <authorList>
            <person name="Magalhaes I.L.F."/>
            <person name="Oliveira U."/>
            <person name="Santos F.R."/>
            <person name="Vidigal T.H.D.A."/>
            <person name="Brescovit A.D."/>
            <person name="Santos A.J."/>
        </authorList>
    </citation>
    <scope>NUCLEOTIDE SEQUENCE</scope>
    <source>
        <tissue evidence="1">Shoot tissue taken approximately 20 cm above the soil surface</tissue>
    </source>
</reference>
<protein>
    <submittedName>
        <fullName evidence="1">Uncharacterized protein</fullName>
    </submittedName>
</protein>
<sequence>MLERPCSFFLVLPAHIQKRTGTTNLIEGQVRTSGCVGVGA</sequence>
<dbReference type="AlphaFoldDB" id="A0A0A9ASI5"/>